<proteinExistence type="predicted"/>
<dbReference type="PANTHER" id="PTHR42925">
    <property type="entry name" value="MULTIDRUG AND TOXIN EFFLUX PROTEIN MATE FAMILY"/>
    <property type="match status" value="1"/>
</dbReference>
<feature type="transmembrane region" description="Helical" evidence="7">
    <location>
        <begin position="311"/>
        <end position="332"/>
    </location>
</feature>
<dbReference type="InterPro" id="IPR047135">
    <property type="entry name" value="YsiQ"/>
</dbReference>
<dbReference type="EMBL" id="MYFO01000014">
    <property type="protein sequence ID" value="TFE87230.1"/>
    <property type="molecule type" value="Genomic_DNA"/>
</dbReference>
<comment type="subcellular location">
    <subcellularLocation>
        <location evidence="1">Cell membrane</location>
        <topology evidence="1">Multi-pass membrane protein</topology>
    </subcellularLocation>
</comment>
<evidence type="ECO:0000256" key="3">
    <source>
        <dbReference type="ARBA" id="ARBA00022475"/>
    </source>
</evidence>
<evidence type="ECO:0000256" key="4">
    <source>
        <dbReference type="ARBA" id="ARBA00022692"/>
    </source>
</evidence>
<dbReference type="InterPro" id="IPR002528">
    <property type="entry name" value="MATE_fam"/>
</dbReference>
<keyword evidence="6 7" id="KW-0472">Membrane</keyword>
<dbReference type="AlphaFoldDB" id="A0A4Y8Q1T0"/>
<dbReference type="OrthoDB" id="9806302at2"/>
<feature type="transmembrane region" description="Helical" evidence="7">
    <location>
        <begin position="160"/>
        <end position="181"/>
    </location>
</feature>
<evidence type="ECO:0000256" key="7">
    <source>
        <dbReference type="SAM" id="Phobius"/>
    </source>
</evidence>
<comment type="caution">
    <text evidence="8">The sequence shown here is derived from an EMBL/GenBank/DDBJ whole genome shotgun (WGS) entry which is preliminary data.</text>
</comment>
<dbReference type="PIRSF" id="PIRSF006603">
    <property type="entry name" value="DinF"/>
    <property type="match status" value="1"/>
</dbReference>
<feature type="transmembrane region" description="Helical" evidence="7">
    <location>
        <begin position="51"/>
        <end position="74"/>
    </location>
</feature>
<protein>
    <submittedName>
        <fullName evidence="8">MATE family efflux transporter</fullName>
    </submittedName>
</protein>
<keyword evidence="3" id="KW-1003">Cell membrane</keyword>
<dbReference type="PANTHER" id="PTHR42925:SF2">
    <property type="entry name" value="NA+ DRIVEN MULTIDRUG EFFLUX PUMP"/>
    <property type="match status" value="1"/>
</dbReference>
<dbReference type="GO" id="GO:0042910">
    <property type="term" value="F:xenobiotic transmembrane transporter activity"/>
    <property type="evidence" value="ECO:0007669"/>
    <property type="project" value="InterPro"/>
</dbReference>
<dbReference type="CDD" id="cd13134">
    <property type="entry name" value="MATE_like_8"/>
    <property type="match status" value="1"/>
</dbReference>
<dbReference type="GO" id="GO:0015297">
    <property type="term" value="F:antiporter activity"/>
    <property type="evidence" value="ECO:0007669"/>
    <property type="project" value="InterPro"/>
</dbReference>
<evidence type="ECO:0000256" key="2">
    <source>
        <dbReference type="ARBA" id="ARBA00022448"/>
    </source>
</evidence>
<dbReference type="RefSeq" id="WP_134753233.1">
    <property type="nucleotide sequence ID" value="NZ_MYFO02000002.1"/>
</dbReference>
<dbReference type="GO" id="GO:0005886">
    <property type="term" value="C:plasma membrane"/>
    <property type="evidence" value="ECO:0007669"/>
    <property type="project" value="UniProtKB-SubCell"/>
</dbReference>
<feature type="transmembrane region" description="Helical" evidence="7">
    <location>
        <begin position="7"/>
        <end position="26"/>
    </location>
</feature>
<evidence type="ECO:0000313" key="8">
    <source>
        <dbReference type="EMBL" id="TFE87230.1"/>
    </source>
</evidence>
<name>A0A4Y8Q1T0_9BACL</name>
<reference evidence="8 9" key="1">
    <citation type="submission" date="2017-03" db="EMBL/GenBank/DDBJ databases">
        <title>Isolation of Levoglucosan Utilizing Bacteria.</title>
        <authorList>
            <person name="Arya A.S."/>
        </authorList>
    </citation>
    <scope>NUCLEOTIDE SEQUENCE [LARGE SCALE GENOMIC DNA]</scope>
    <source>
        <strain evidence="8 9">MEC069</strain>
    </source>
</reference>
<gene>
    <name evidence="8" type="ORF">B5M42_12325</name>
</gene>
<dbReference type="InterPro" id="IPR048279">
    <property type="entry name" value="MdtK-like"/>
</dbReference>
<keyword evidence="2" id="KW-0813">Transport</keyword>
<evidence type="ECO:0000256" key="5">
    <source>
        <dbReference type="ARBA" id="ARBA00022989"/>
    </source>
</evidence>
<dbReference type="Pfam" id="PF01554">
    <property type="entry name" value="MatE"/>
    <property type="match status" value="2"/>
</dbReference>
<feature type="transmembrane region" description="Helical" evidence="7">
    <location>
        <begin position="86"/>
        <end position="108"/>
    </location>
</feature>
<dbReference type="Proteomes" id="UP000298246">
    <property type="component" value="Unassembled WGS sequence"/>
</dbReference>
<keyword evidence="5 7" id="KW-1133">Transmembrane helix</keyword>
<evidence type="ECO:0000313" key="9">
    <source>
        <dbReference type="Proteomes" id="UP000298246"/>
    </source>
</evidence>
<evidence type="ECO:0000256" key="6">
    <source>
        <dbReference type="ARBA" id="ARBA00023136"/>
    </source>
</evidence>
<feature type="transmembrane region" description="Helical" evidence="7">
    <location>
        <begin position="128"/>
        <end position="148"/>
    </location>
</feature>
<feature type="transmembrane region" description="Helical" evidence="7">
    <location>
        <begin position="237"/>
        <end position="259"/>
    </location>
</feature>
<feature type="transmembrane region" description="Helical" evidence="7">
    <location>
        <begin position="344"/>
        <end position="361"/>
    </location>
</feature>
<feature type="transmembrane region" description="Helical" evidence="7">
    <location>
        <begin position="279"/>
        <end position="299"/>
    </location>
</feature>
<accession>A0A4Y8Q1T0</accession>
<feature type="transmembrane region" description="Helical" evidence="7">
    <location>
        <begin position="382"/>
        <end position="402"/>
    </location>
</feature>
<keyword evidence="9" id="KW-1185">Reference proteome</keyword>
<keyword evidence="4 7" id="KW-0812">Transmembrane</keyword>
<organism evidence="8 9">
    <name type="scientific">Paenibacillus athensensis</name>
    <dbReference type="NCBI Taxonomy" id="1967502"/>
    <lineage>
        <taxon>Bacteria</taxon>
        <taxon>Bacillati</taxon>
        <taxon>Bacillota</taxon>
        <taxon>Bacilli</taxon>
        <taxon>Bacillales</taxon>
        <taxon>Paenibacillaceae</taxon>
        <taxon>Paenibacillus</taxon>
    </lineage>
</organism>
<feature type="transmembrane region" description="Helical" evidence="7">
    <location>
        <begin position="187"/>
        <end position="210"/>
    </location>
</feature>
<dbReference type="NCBIfam" id="TIGR00797">
    <property type="entry name" value="matE"/>
    <property type="match status" value="1"/>
</dbReference>
<evidence type="ECO:0000256" key="1">
    <source>
        <dbReference type="ARBA" id="ARBA00004651"/>
    </source>
</evidence>
<sequence length="456" mass="49176">MSQVRRMTLFGLVWPLMIELFLQFMIGTADTLMVSRISDDAVAVVGISNQLFQAVIVLFALISGGAGIVISQKLGAGKPGEAKRVAAMAFSLTMVLGVLVSLAMFFGADVCVRLLQVPPELHAMTREYVMIVGSGTVVMSAVMTLGGIVRSTGNTKGPMLVALGMNVVHIFGNYVFIFGSFGLPKLGLFGVCLSTVGSRTLAMLVLYLIFRKSFASLMQLRDFVRFDFPLLKEVLKVGFPMALGSMSWTVSQVVIFSMVATMGAEQLAARTYLNTMESFSFTAGWAFAMAVQIQVAHLYGAGEMNKAYRAAFNALLWGQLVVVGNTVLLFAFGRHILGTFTGNADIIALGVGILAMDLVLQPLKMVNMPINNALNAIGDTQYVMKISMFSMWLVAVAGTYVFGLKLGWLLHGVYIAMIADEAVRGALGLRRWMARGRLPRETKTDAGTNHGAAAQL</sequence>